<dbReference type="EMBL" id="RJSG01000006">
    <property type="protein sequence ID" value="RNL75495.1"/>
    <property type="molecule type" value="Genomic_DNA"/>
</dbReference>
<dbReference type="SUPFAM" id="SSF50998">
    <property type="entry name" value="Quinoprotein alcohol dehydrogenase-like"/>
    <property type="match status" value="1"/>
</dbReference>
<name>A0A3N0DIK9_9ACTN</name>
<evidence type="ECO:0000313" key="3">
    <source>
        <dbReference type="Proteomes" id="UP000277094"/>
    </source>
</evidence>
<dbReference type="GO" id="GO:1902929">
    <property type="term" value="C:plasma membrane of growing cell tip"/>
    <property type="evidence" value="ECO:0007669"/>
    <property type="project" value="TreeGrafter"/>
</dbReference>
<comment type="caution">
    <text evidence="2">The sequence shown here is derived from an EMBL/GenBank/DDBJ whole genome shotgun (WGS) entry which is preliminary data.</text>
</comment>
<keyword evidence="3" id="KW-1185">Reference proteome</keyword>
<proteinExistence type="predicted"/>
<sequence length="1758" mass="175998">MFVGVLVGALGFSSPAMASVLGVIIQLPGATAPTNLTVGVDDTLGANAVADLTGINPTLDNILGVTNVPGGVTQTTTTLTQLLNGLKTGAAVAAPVVSALATEAAGTAITNLQTRAQNTAAAALALDPAGVTEQTQGILTDLQGQALGEVAGLLPLALTTGLQVAQSIVTPVCSLTAIPGMFLPGVGLDTTRTYITALPLIQQTDAATNQLLRDTYSKVYDDTLASVNNIPNVGPIASALLTLLKYNWTSTYTPPGSSTPIVTETKALMNVPTPIDVDHDGLFDLCGTTSFALTGSGTSITGIKFTQTITKMPLAKPVLPVDITGGLLNVINFGYDTTESTVPIVYTTSATLDTANSAKLNIDDNFAVHRGTNLTIPPIILKDLNLTNGTLLPTIPPLFTPAPKPIVTQKVCIGACSGLSINYRFENVPTATHVDAPLASAGVNVNYTGAQTSDSFGYKFAVGSSLSLGTAVGTDRPAVGSTPARVFSAPTAATSCLSISDGTCSPNAASGDSISSGFTASSPTSLDQDVQIGGTNSPNNCTAIASLGVGVRINDTTAFNTSAKKGSATVGAGHFAIDTGNDEVDGCYAPGSTLALAGAPVVTLPSGFKAANRQATYHWTTKSLGLQIDQTVPDTKTGTITCPAGTAANVNPVFPTGTLDLAPVICFLPTTAGTVTIGGSPTVDSTLTANLAGWGPGAPNAPSFTYQWNKCAADGSNCQPIPGATNATYTLQYGAETGPPPVEPTDWHHKFTVTVKGHNLDGDAQVTSDKTPLVELPPPPVNTVAPVLGSNRHVGDATTLSSLGTWNPGATSYKYQWQRCLDSMGLMCTDIAGANGTATSAAGVSYVLTTADKARYIRVSVTGHNHGGDSALPAYSNIGYVPGDPVNTGNPPGIKNGPANAVGASVATGDTLTASTTTNDWSDTNAPFTYQWQRCDAGGNNCVDIGGATSSQYTVQHPSDDGSTLRVKVTGHGLNGTGDAYSGTTGVVLFNDLSAKPVTQIPDGTVNATVAGSGSTTYVGGSFDTVGAPTGGSGLVDDGLKAGSDVTGKTVKLASATAGAANGGVLATVPDGTGGYFLGGSFTQVKGIPCPGLAHLVSDGSVDQTYCYSGLNGTVRALTRVSNGTSKVLAVGGSFTFGGHSNLMFIDPAAPASPVYLGGGDPNGVVKTLTSNLTNTVFLGGQFSQAGGTSAGLVAGASLTWTGTQLSSVARNGWTLGVCQGALTGTSACTEPTATVNTLSWLSSSVVLVGGHFDRTYAVVAGTPSTTTRNNAALVADSAYSLLGWNPNIAGGAATVNAIAPQPVNGISNIPVYIGGDFTSIAGTAIKNLGEFGSSFVGGNAALTNTSNNAGPPMATWLPNPNGPVTSLAWAGTTSSSTLIVGGGFTTIDTRPNTSTPFTTLVRHRLAKINIAGSTSTTLPVVDASWDPNAGRTVRTVSRDATLGTVTVGGDFLVLGGQTRNNLAEFDPNTGVTSWNPSADGTVNALSFLGGTVYAGGSFANVGGSARPNLAAINGSTGAVTGWNAAGANGTVNAIDTQGGVVYVGGQFTSLAGAPRTNLGGVDASSGAVLAGWTPNPDGPVLSVRRSGGTDVYVGGSFANIGGQARNNVAAIGSDGNATAFDPNANGAVRSIVVNLGDVYLGGDFTQVGGQGRAHVAVTDAVSGAVGGWNPGVDGNVNALFLVGSQLFVGGQFTNAGGAARKNLANLDTGSDNALAFNAAPNDVVNAISRTSGGSIAVGGKFTIISGQAAPGLGFYGG</sequence>
<dbReference type="Gene3D" id="2.60.40.2700">
    <property type="match status" value="3"/>
</dbReference>
<reference evidence="2 3" key="1">
    <citation type="submission" date="2018-11" db="EMBL/GenBank/DDBJ databases">
        <authorList>
            <person name="Li F."/>
        </authorList>
    </citation>
    <scope>NUCLEOTIDE SEQUENCE [LARGE SCALE GENOMIC DNA]</scope>
    <source>
        <strain evidence="2 3">KIS18-7</strain>
    </source>
</reference>
<feature type="signal peptide" evidence="1">
    <location>
        <begin position="1"/>
        <end position="18"/>
    </location>
</feature>
<evidence type="ECO:0000313" key="2">
    <source>
        <dbReference type="EMBL" id="RNL75495.1"/>
    </source>
</evidence>
<organism evidence="2 3">
    <name type="scientific">Nocardioides marmorisolisilvae</name>
    <dbReference type="NCBI Taxonomy" id="1542737"/>
    <lineage>
        <taxon>Bacteria</taxon>
        <taxon>Bacillati</taxon>
        <taxon>Actinomycetota</taxon>
        <taxon>Actinomycetes</taxon>
        <taxon>Propionibacteriales</taxon>
        <taxon>Nocardioidaceae</taxon>
        <taxon>Nocardioides</taxon>
    </lineage>
</organism>
<gene>
    <name evidence="2" type="ORF">EFL95_19005</name>
</gene>
<dbReference type="PANTHER" id="PTHR31778:SF2">
    <property type="entry name" value="BUD SITE SELECTION PROTEIN RAX2"/>
    <property type="match status" value="1"/>
</dbReference>
<keyword evidence="1" id="KW-0732">Signal</keyword>
<feature type="chain" id="PRO_5018260546" evidence="1">
    <location>
        <begin position="19"/>
        <end position="1758"/>
    </location>
</feature>
<dbReference type="PANTHER" id="PTHR31778">
    <property type="entry name" value="BUD SITE SELECTION PROTEIN RAX2"/>
    <property type="match status" value="1"/>
</dbReference>
<accession>A0A3N0DIK9</accession>
<protein>
    <submittedName>
        <fullName evidence="2">Uncharacterized protein</fullName>
    </submittedName>
</protein>
<dbReference type="InterPro" id="IPR011047">
    <property type="entry name" value="Quinoprotein_ADH-like_sf"/>
</dbReference>
<dbReference type="Proteomes" id="UP000277094">
    <property type="component" value="Unassembled WGS sequence"/>
</dbReference>
<evidence type="ECO:0000256" key="1">
    <source>
        <dbReference type="SAM" id="SignalP"/>
    </source>
</evidence>